<sequence length="47" mass="5028">MLCRVFLPPARLGKSAVEQASLGARDLFVETAPFRKGNAAAAVHFRG</sequence>
<evidence type="ECO:0000313" key="1">
    <source>
        <dbReference type="EMBL" id="GJD54130.1"/>
    </source>
</evidence>
<reference evidence="1" key="2">
    <citation type="submission" date="2021-08" db="EMBL/GenBank/DDBJ databases">
        <authorList>
            <person name="Tani A."/>
            <person name="Ola A."/>
            <person name="Ogura Y."/>
            <person name="Katsura K."/>
            <person name="Hayashi T."/>
        </authorList>
    </citation>
    <scope>NUCLEOTIDE SEQUENCE</scope>
    <source>
        <strain evidence="1">KCTC 52305</strain>
    </source>
</reference>
<name>A0ABQ4RB79_9HYPH</name>
<accession>A0ABQ4RB79</accession>
<comment type="caution">
    <text evidence="1">The sequence shown here is derived from an EMBL/GenBank/DDBJ whole genome shotgun (WGS) entry which is preliminary data.</text>
</comment>
<dbReference type="EMBL" id="BPQH01000649">
    <property type="protein sequence ID" value="GJD54130.1"/>
    <property type="molecule type" value="Genomic_DNA"/>
</dbReference>
<evidence type="ECO:0000313" key="2">
    <source>
        <dbReference type="Proteomes" id="UP001055167"/>
    </source>
</evidence>
<dbReference type="Proteomes" id="UP001055167">
    <property type="component" value="Unassembled WGS sequence"/>
</dbReference>
<gene>
    <name evidence="1" type="ORF">OPKNFCMD_6915</name>
</gene>
<keyword evidence="2" id="KW-1185">Reference proteome</keyword>
<reference evidence="1" key="1">
    <citation type="journal article" date="2021" name="Front. Microbiol.">
        <title>Comprehensive Comparative Genomics and Phenotyping of Methylobacterium Species.</title>
        <authorList>
            <person name="Alessa O."/>
            <person name="Ogura Y."/>
            <person name="Fujitani Y."/>
            <person name="Takami H."/>
            <person name="Hayashi T."/>
            <person name="Sahin N."/>
            <person name="Tani A."/>
        </authorList>
    </citation>
    <scope>NUCLEOTIDE SEQUENCE</scope>
    <source>
        <strain evidence="1">KCTC 52305</strain>
    </source>
</reference>
<organism evidence="1 2">
    <name type="scientific">Methylobacterium crusticola</name>
    <dbReference type="NCBI Taxonomy" id="1697972"/>
    <lineage>
        <taxon>Bacteria</taxon>
        <taxon>Pseudomonadati</taxon>
        <taxon>Pseudomonadota</taxon>
        <taxon>Alphaproteobacteria</taxon>
        <taxon>Hyphomicrobiales</taxon>
        <taxon>Methylobacteriaceae</taxon>
        <taxon>Methylobacterium</taxon>
    </lineage>
</organism>
<proteinExistence type="predicted"/>
<protein>
    <submittedName>
        <fullName evidence="1">Uncharacterized protein</fullName>
    </submittedName>
</protein>